<feature type="compositionally biased region" description="Basic and acidic residues" evidence="1">
    <location>
        <begin position="461"/>
        <end position="471"/>
    </location>
</feature>
<feature type="region of interest" description="Disordered" evidence="1">
    <location>
        <begin position="282"/>
        <end position="301"/>
    </location>
</feature>
<sequence>MDQGQEKEQSSPVARSNCTLELLPTEVLVAILSSARSTVDLHALIHASPRLYQVFVSAKREVLLSIVATDLGQGLRDAVAVLLIAPTKLDYREPTYFEECERIIHRYEDLPRGYRQLTSASGLTIDTVIALSHLNRTVQFFVDDYAESRFPELHAIHPGAANPLTTTERRRLAKALLRHQLLARFEGGSHPQIRYLGPGQPLPPKTVMMHRFLALFPAWETEQLAQAHGYLNEPIWRAFPRPWSLGYVTEPGQPRDPSRDRRRNAAIYDLDMLRRALLAERERERTQPSPLYPKPTPSPPGQAKRLLARFRFLDTGPLPVMDGASYRVQRELWDLRDELYRKEEGLPRLVAGNHGGGDVEDEAAPPFGWVDAHGGLDCRRWGDQVWREAWGGGEDETTRHQRGWARMNMDRWRWLGFVFWDRARVELLTTPTPTVPADGLGWLAAAAYGTGWLAAAPPADEELRERYDRGRSPPRRLPRRRGNAATG</sequence>
<feature type="compositionally biased region" description="Basic residues" evidence="1">
    <location>
        <begin position="472"/>
        <end position="487"/>
    </location>
</feature>
<feature type="region of interest" description="Disordered" evidence="1">
    <location>
        <begin position="459"/>
        <end position="487"/>
    </location>
</feature>
<organism evidence="2 3">
    <name type="scientific">Chaetomium fimeti</name>
    <dbReference type="NCBI Taxonomy" id="1854472"/>
    <lineage>
        <taxon>Eukaryota</taxon>
        <taxon>Fungi</taxon>
        <taxon>Dikarya</taxon>
        <taxon>Ascomycota</taxon>
        <taxon>Pezizomycotina</taxon>
        <taxon>Sordariomycetes</taxon>
        <taxon>Sordariomycetidae</taxon>
        <taxon>Sordariales</taxon>
        <taxon>Chaetomiaceae</taxon>
        <taxon>Chaetomium</taxon>
    </lineage>
</organism>
<dbReference type="GeneID" id="87841767"/>
<evidence type="ECO:0008006" key="4">
    <source>
        <dbReference type="Google" id="ProtNLM"/>
    </source>
</evidence>
<reference evidence="2" key="1">
    <citation type="journal article" date="2023" name="Mol. Phylogenet. Evol.">
        <title>Genome-scale phylogeny and comparative genomics of the fungal order Sordariales.</title>
        <authorList>
            <person name="Hensen N."/>
            <person name="Bonometti L."/>
            <person name="Westerberg I."/>
            <person name="Brannstrom I.O."/>
            <person name="Guillou S."/>
            <person name="Cros-Aarteil S."/>
            <person name="Calhoun S."/>
            <person name="Haridas S."/>
            <person name="Kuo A."/>
            <person name="Mondo S."/>
            <person name="Pangilinan J."/>
            <person name="Riley R."/>
            <person name="LaButti K."/>
            <person name="Andreopoulos B."/>
            <person name="Lipzen A."/>
            <person name="Chen C."/>
            <person name="Yan M."/>
            <person name="Daum C."/>
            <person name="Ng V."/>
            <person name="Clum A."/>
            <person name="Steindorff A."/>
            <person name="Ohm R.A."/>
            <person name="Martin F."/>
            <person name="Silar P."/>
            <person name="Natvig D.O."/>
            <person name="Lalanne C."/>
            <person name="Gautier V."/>
            <person name="Ament-Velasquez S.L."/>
            <person name="Kruys A."/>
            <person name="Hutchinson M.I."/>
            <person name="Powell A.J."/>
            <person name="Barry K."/>
            <person name="Miller A.N."/>
            <person name="Grigoriev I.V."/>
            <person name="Debuchy R."/>
            <person name="Gladieux P."/>
            <person name="Hiltunen Thoren M."/>
            <person name="Johannesson H."/>
        </authorList>
    </citation>
    <scope>NUCLEOTIDE SEQUENCE</scope>
    <source>
        <strain evidence="2">CBS 168.71</strain>
    </source>
</reference>
<proteinExistence type="predicted"/>
<evidence type="ECO:0000256" key="1">
    <source>
        <dbReference type="SAM" id="MobiDB-lite"/>
    </source>
</evidence>
<comment type="caution">
    <text evidence="2">The sequence shown here is derived from an EMBL/GenBank/DDBJ whole genome shotgun (WGS) entry which is preliminary data.</text>
</comment>
<dbReference type="RefSeq" id="XP_062654426.1">
    <property type="nucleotide sequence ID" value="XM_062804819.1"/>
</dbReference>
<dbReference type="AlphaFoldDB" id="A0AAE0LMT3"/>
<dbReference type="Proteomes" id="UP001278766">
    <property type="component" value="Unassembled WGS sequence"/>
</dbReference>
<accession>A0AAE0LMT3</accession>
<evidence type="ECO:0000313" key="3">
    <source>
        <dbReference type="Proteomes" id="UP001278766"/>
    </source>
</evidence>
<keyword evidence="3" id="KW-1185">Reference proteome</keyword>
<evidence type="ECO:0000313" key="2">
    <source>
        <dbReference type="EMBL" id="KAK3290912.1"/>
    </source>
</evidence>
<name>A0AAE0LMT3_9PEZI</name>
<gene>
    <name evidence="2" type="ORF">B0H64DRAFT_410914</name>
</gene>
<protein>
    <recommendedName>
        <fullName evidence="4">F-box domain-containing protein</fullName>
    </recommendedName>
</protein>
<reference evidence="2" key="2">
    <citation type="submission" date="2023-06" db="EMBL/GenBank/DDBJ databases">
        <authorList>
            <consortium name="Lawrence Berkeley National Laboratory"/>
            <person name="Haridas S."/>
            <person name="Hensen N."/>
            <person name="Bonometti L."/>
            <person name="Westerberg I."/>
            <person name="Brannstrom I.O."/>
            <person name="Guillou S."/>
            <person name="Cros-Aarteil S."/>
            <person name="Calhoun S."/>
            <person name="Kuo A."/>
            <person name="Mondo S."/>
            <person name="Pangilinan J."/>
            <person name="Riley R."/>
            <person name="Labutti K."/>
            <person name="Andreopoulos B."/>
            <person name="Lipzen A."/>
            <person name="Chen C."/>
            <person name="Yanf M."/>
            <person name="Daum C."/>
            <person name="Ng V."/>
            <person name="Clum A."/>
            <person name="Steindorff A."/>
            <person name="Ohm R."/>
            <person name="Martin F."/>
            <person name="Silar P."/>
            <person name="Natvig D."/>
            <person name="Lalanne C."/>
            <person name="Gautier V."/>
            <person name="Ament-Velasquez S.L."/>
            <person name="Kruys A."/>
            <person name="Hutchinson M.I."/>
            <person name="Powell A.J."/>
            <person name="Barry K."/>
            <person name="Miller A.N."/>
            <person name="Grigoriev I.V."/>
            <person name="Debuchy R."/>
            <person name="Gladieux P."/>
            <person name="Thoren M.H."/>
            <person name="Johannesson H."/>
        </authorList>
    </citation>
    <scope>NUCLEOTIDE SEQUENCE</scope>
    <source>
        <strain evidence="2">CBS 168.71</strain>
    </source>
</reference>
<dbReference type="EMBL" id="JAUEPN010000011">
    <property type="protein sequence ID" value="KAK3290912.1"/>
    <property type="molecule type" value="Genomic_DNA"/>
</dbReference>
<feature type="compositionally biased region" description="Pro residues" evidence="1">
    <location>
        <begin position="290"/>
        <end position="300"/>
    </location>
</feature>